<dbReference type="OrthoDB" id="9793663at2"/>
<dbReference type="EMBL" id="CP009888">
    <property type="protein sequence ID" value="AIY66044.1"/>
    <property type="molecule type" value="Genomic_DNA"/>
</dbReference>
<evidence type="ECO:0000313" key="1">
    <source>
        <dbReference type="EMBL" id="AIY66044.1"/>
    </source>
</evidence>
<protein>
    <submittedName>
        <fullName evidence="1">Cytoplasmic protein</fullName>
    </submittedName>
</protein>
<dbReference type="Pfam" id="PF06853">
    <property type="entry name" value="DUF1249"/>
    <property type="match status" value="1"/>
</dbReference>
<dbReference type="AlphaFoldDB" id="A0A0A7EHF2"/>
<dbReference type="RefSeq" id="WP_038642490.1">
    <property type="nucleotide sequence ID" value="NZ_CP009888.1"/>
</dbReference>
<dbReference type="STRING" id="1348114.OM33_13680"/>
<dbReference type="eggNOG" id="COG3151">
    <property type="taxonomic scope" value="Bacteria"/>
</dbReference>
<dbReference type="InterPro" id="IPR009659">
    <property type="entry name" value="DUF1249"/>
</dbReference>
<accession>A0A0A7EHF2</accession>
<gene>
    <name evidence="1" type="ORF">OM33_13680</name>
</gene>
<dbReference type="PANTHER" id="PTHR38774:SF1">
    <property type="entry name" value="CYTOPLASMIC PROTEIN"/>
    <property type="match status" value="1"/>
</dbReference>
<reference evidence="1 2" key="1">
    <citation type="submission" date="2014-11" db="EMBL/GenBank/DDBJ databases">
        <title>Complete Genome Sequence of Pseudoalteromonas sp. Strain OCN003 Isolated from Kaneohe Bay, Oahu, Hawaii.</title>
        <authorList>
            <person name="Beurmann S."/>
            <person name="Videau P."/>
            <person name="Ushijima B."/>
            <person name="Smith A.M."/>
            <person name="Aeby G.S."/>
            <person name="Callahan S.M."/>
            <person name="Belcaid M."/>
        </authorList>
    </citation>
    <scope>NUCLEOTIDE SEQUENCE [LARGE SCALE GENOMIC DNA]</scope>
    <source>
        <strain evidence="1 2">OCN003</strain>
    </source>
</reference>
<organism evidence="1 2">
    <name type="scientific">Pseudoalteromonas piratica</name>
    <dbReference type="NCBI Taxonomy" id="1348114"/>
    <lineage>
        <taxon>Bacteria</taxon>
        <taxon>Pseudomonadati</taxon>
        <taxon>Pseudomonadota</taxon>
        <taxon>Gammaproteobacteria</taxon>
        <taxon>Alteromonadales</taxon>
        <taxon>Pseudoalteromonadaceae</taxon>
        <taxon>Pseudoalteromonas</taxon>
    </lineage>
</organism>
<dbReference type="PANTHER" id="PTHR38774">
    <property type="entry name" value="CYTOPLASMIC PROTEIN-RELATED"/>
    <property type="match status" value="1"/>
</dbReference>
<proteinExistence type="predicted"/>
<name>A0A0A7EHF2_9GAMM</name>
<dbReference type="HOGENOM" id="CLU_116657_1_1_6"/>
<dbReference type="KEGG" id="pseo:OM33_13680"/>
<keyword evidence="2" id="KW-1185">Reference proteome</keyword>
<evidence type="ECO:0000313" key="2">
    <source>
        <dbReference type="Proteomes" id="UP000030341"/>
    </source>
</evidence>
<sequence length="148" mass="17247">MLAQAYRQNLPKYIRLCEQNYARINRLLPKQNDKGAVNKVLVGGFEFTLTVLEASPYTNLVSLKQTDSQVIGFTRPDLNVRVYHDAKVAEVVCKYYPKRVKPSYGYPNPDMHQKDEKYQLNAFLKDWLEYCINQGRSTFHWDTDHGVV</sequence>
<dbReference type="Proteomes" id="UP000030341">
    <property type="component" value="Chromosome 1"/>
</dbReference>